<feature type="chain" id="PRO_5042223137" description="Secreted protein" evidence="1">
    <location>
        <begin position="22"/>
        <end position="100"/>
    </location>
</feature>
<accession>A0AAD4M6X1</accession>
<keyword evidence="1" id="KW-0732">Signal</keyword>
<organism evidence="2 3">
    <name type="scientific">Multifurca ochricompacta</name>
    <dbReference type="NCBI Taxonomy" id="376703"/>
    <lineage>
        <taxon>Eukaryota</taxon>
        <taxon>Fungi</taxon>
        <taxon>Dikarya</taxon>
        <taxon>Basidiomycota</taxon>
        <taxon>Agaricomycotina</taxon>
        <taxon>Agaricomycetes</taxon>
        <taxon>Russulales</taxon>
        <taxon>Russulaceae</taxon>
        <taxon>Multifurca</taxon>
    </lineage>
</organism>
<gene>
    <name evidence="2" type="ORF">B0F90DRAFT_247018</name>
</gene>
<evidence type="ECO:0000313" key="3">
    <source>
        <dbReference type="Proteomes" id="UP001203297"/>
    </source>
</evidence>
<dbReference type="Proteomes" id="UP001203297">
    <property type="component" value="Unassembled WGS sequence"/>
</dbReference>
<reference evidence="2" key="1">
    <citation type="journal article" date="2022" name="New Phytol.">
        <title>Evolutionary transition to the ectomycorrhizal habit in the genomes of a hyperdiverse lineage of mushroom-forming fungi.</title>
        <authorList>
            <person name="Looney B."/>
            <person name="Miyauchi S."/>
            <person name="Morin E."/>
            <person name="Drula E."/>
            <person name="Courty P.E."/>
            <person name="Kohler A."/>
            <person name="Kuo A."/>
            <person name="LaButti K."/>
            <person name="Pangilinan J."/>
            <person name="Lipzen A."/>
            <person name="Riley R."/>
            <person name="Andreopoulos W."/>
            <person name="He G."/>
            <person name="Johnson J."/>
            <person name="Nolan M."/>
            <person name="Tritt A."/>
            <person name="Barry K.W."/>
            <person name="Grigoriev I.V."/>
            <person name="Nagy L.G."/>
            <person name="Hibbett D."/>
            <person name="Henrissat B."/>
            <person name="Matheny P.B."/>
            <person name="Labbe J."/>
            <person name="Martin F.M."/>
        </authorList>
    </citation>
    <scope>NUCLEOTIDE SEQUENCE</scope>
    <source>
        <strain evidence="2">BPL690</strain>
    </source>
</reference>
<evidence type="ECO:0008006" key="4">
    <source>
        <dbReference type="Google" id="ProtNLM"/>
    </source>
</evidence>
<dbReference type="AlphaFoldDB" id="A0AAD4M6X1"/>
<dbReference type="EMBL" id="WTXG01000012">
    <property type="protein sequence ID" value="KAI0301775.1"/>
    <property type="molecule type" value="Genomic_DNA"/>
</dbReference>
<protein>
    <recommendedName>
        <fullName evidence="4">Secreted protein</fullName>
    </recommendedName>
</protein>
<evidence type="ECO:0000256" key="1">
    <source>
        <dbReference type="SAM" id="SignalP"/>
    </source>
</evidence>
<proteinExistence type="predicted"/>
<comment type="caution">
    <text evidence="2">The sequence shown here is derived from an EMBL/GenBank/DDBJ whole genome shotgun (WGS) entry which is preliminary data.</text>
</comment>
<name>A0AAD4M6X1_9AGAM</name>
<evidence type="ECO:0000313" key="2">
    <source>
        <dbReference type="EMBL" id="KAI0301775.1"/>
    </source>
</evidence>
<sequence length="100" mass="11162">MAMVFLLFCFVLIFFLFSSHTENTSLHSRLVHTTSLLLDVKKRHIPLPFVHVPPSPLYRLKAFSGVLGDLTALGTRTRDRASVQMCAKSGLRSALVLTGY</sequence>
<feature type="signal peptide" evidence="1">
    <location>
        <begin position="1"/>
        <end position="21"/>
    </location>
</feature>
<keyword evidence="3" id="KW-1185">Reference proteome</keyword>